<dbReference type="GO" id="GO:0043565">
    <property type="term" value="F:sequence-specific DNA binding"/>
    <property type="evidence" value="ECO:0007669"/>
    <property type="project" value="TreeGrafter"/>
</dbReference>
<evidence type="ECO:0000313" key="4">
    <source>
        <dbReference type="Proteomes" id="UP001151699"/>
    </source>
</evidence>
<feature type="domain" description="PiggyBac transposable element-derived protein" evidence="2">
    <location>
        <begin position="201"/>
        <end position="548"/>
    </location>
</feature>
<dbReference type="InterPro" id="IPR029526">
    <property type="entry name" value="PGBD"/>
</dbReference>
<dbReference type="Proteomes" id="UP001151699">
    <property type="component" value="Chromosome A"/>
</dbReference>
<dbReference type="PANTHER" id="PTHR47055">
    <property type="entry name" value="DDE_TNP_1_7 DOMAIN-CONTAINING PROTEIN"/>
    <property type="match status" value="1"/>
</dbReference>
<accession>A0A9Q0NHC9</accession>
<dbReference type="Pfam" id="PF13843">
    <property type="entry name" value="DDE_Tnp_1_7"/>
    <property type="match status" value="1"/>
</dbReference>
<comment type="caution">
    <text evidence="3">The sequence shown here is derived from an EMBL/GenBank/DDBJ whole genome shotgun (WGS) entry which is preliminary data.</text>
</comment>
<gene>
    <name evidence="3" type="primary">PGBD3_0</name>
    <name evidence="3" type="ORF">Bhyg_04770</name>
</gene>
<keyword evidence="4" id="KW-1185">Reference proteome</keyword>
<reference evidence="3" key="1">
    <citation type="submission" date="2022-07" db="EMBL/GenBank/DDBJ databases">
        <authorList>
            <person name="Trinca V."/>
            <person name="Uliana J.V.C."/>
            <person name="Torres T.T."/>
            <person name="Ward R.J."/>
            <person name="Monesi N."/>
        </authorList>
    </citation>
    <scope>NUCLEOTIDE SEQUENCE</scope>
    <source>
        <strain evidence="3">HSMRA1968</strain>
        <tissue evidence="3">Whole embryos</tissue>
    </source>
</reference>
<dbReference type="EMBL" id="WJQU01000001">
    <property type="protein sequence ID" value="KAJ6649534.1"/>
    <property type="molecule type" value="Genomic_DNA"/>
</dbReference>
<dbReference type="PANTHER" id="PTHR47055:SF3">
    <property type="entry name" value="PHORBOL-ESTER_DAG-TYPE DOMAIN-CONTAINING PROTEIN"/>
    <property type="match status" value="1"/>
</dbReference>
<proteinExistence type="predicted"/>
<dbReference type="OrthoDB" id="8021198at2759"/>
<evidence type="ECO:0000256" key="1">
    <source>
        <dbReference type="SAM" id="MobiDB-lite"/>
    </source>
</evidence>
<evidence type="ECO:0000313" key="3">
    <source>
        <dbReference type="EMBL" id="KAJ6649534.1"/>
    </source>
</evidence>
<evidence type="ECO:0000259" key="2">
    <source>
        <dbReference type="Pfam" id="PF13843"/>
    </source>
</evidence>
<dbReference type="InterPro" id="IPR052638">
    <property type="entry name" value="PiggyBac_TE-derived"/>
</dbReference>
<protein>
    <submittedName>
        <fullName evidence="3">PiggyBac transposable element-derived protein 3</fullName>
    </submittedName>
</protein>
<sequence>MAPLRKKKRFNLEEILDVLDEGGDVYIQPPDDVAETTDDEFDTEESVIPQKILKLSAEVKASRAEKDIRKKTVKRKSEKFEKLVIPAKKIKKSKNFNNSVNNNCDNFPSVNCDKENISPVITKNVNSAVAIDAKLKAQPPKTKKIIKATQEKKTNKNNDNQSSSKGPKGKSDLIKWTMGGETIGEKEFGFIETRIEHQNMTATDYFELFFDDTLLDLIIFESTQYCISKNWPDIQLTKEELRTFFAILIVSGYNPLPSKAMYWNRGEDLRNEAVYKAMRRDRFDNIMKSLHFASESNLDQSDKYSKLRPIIEHLQKKFMKHFSPSEAIAHDEAMVEYFGRHGCKQAIRDKPIRFGYKIFCHNTPSGYLVAFDPYQGKTYQGDEDMENNYFNYFNNNDNYFTSLLLCKELKNRGYNCTGTIRANRLGGTCPLTDVKKLASTQRGYTEVATAEISGHKILLNRWKDNSVVTVASTLFAANPEGSVKRWSKTDKKKISVPIPHAIYNYNRNMGGTDRTNQNVNAYRISIRGKKWWWCLFTWMVDASVQNAWQLARKSNANLNQLQFRRDVALSYLSACSQPPKTPGRKPKISIENQPTRFDKIGHFVRVTGTKKQRRCRGNNCKSKVRTECSKCDVGLCVRCFETYHIFA</sequence>
<organism evidence="3 4">
    <name type="scientific">Pseudolycoriella hygida</name>
    <dbReference type="NCBI Taxonomy" id="35572"/>
    <lineage>
        <taxon>Eukaryota</taxon>
        <taxon>Metazoa</taxon>
        <taxon>Ecdysozoa</taxon>
        <taxon>Arthropoda</taxon>
        <taxon>Hexapoda</taxon>
        <taxon>Insecta</taxon>
        <taxon>Pterygota</taxon>
        <taxon>Neoptera</taxon>
        <taxon>Endopterygota</taxon>
        <taxon>Diptera</taxon>
        <taxon>Nematocera</taxon>
        <taxon>Sciaroidea</taxon>
        <taxon>Sciaridae</taxon>
        <taxon>Pseudolycoriella</taxon>
    </lineage>
</organism>
<feature type="region of interest" description="Disordered" evidence="1">
    <location>
        <begin position="148"/>
        <end position="173"/>
    </location>
</feature>
<name>A0A9Q0NHC9_9DIPT</name>
<dbReference type="AlphaFoldDB" id="A0A9Q0NHC9"/>